<organism evidence="2 3">
    <name type="scientific">Streptomyces lycii</name>
    <dbReference type="NCBI Taxonomy" id="2654337"/>
    <lineage>
        <taxon>Bacteria</taxon>
        <taxon>Bacillati</taxon>
        <taxon>Actinomycetota</taxon>
        <taxon>Actinomycetes</taxon>
        <taxon>Kitasatosporales</taxon>
        <taxon>Streptomycetaceae</taxon>
        <taxon>Streptomyces</taxon>
    </lineage>
</organism>
<feature type="region of interest" description="Disordered" evidence="1">
    <location>
        <begin position="176"/>
        <end position="265"/>
    </location>
</feature>
<dbReference type="Proteomes" id="UP000621266">
    <property type="component" value="Unassembled WGS sequence"/>
</dbReference>
<dbReference type="RefSeq" id="WP_156206932.1">
    <property type="nucleotide sequence ID" value="NZ_WHPN01000335.1"/>
</dbReference>
<name>A0ABQ7FFC7_9ACTN</name>
<feature type="compositionally biased region" description="Basic and acidic residues" evidence="1">
    <location>
        <begin position="225"/>
        <end position="234"/>
    </location>
</feature>
<proteinExistence type="predicted"/>
<evidence type="ECO:0000313" key="2">
    <source>
        <dbReference type="EMBL" id="KAF4407030.1"/>
    </source>
</evidence>
<reference evidence="2 3" key="1">
    <citation type="submission" date="2019-10" db="EMBL/GenBank/DDBJ databases">
        <title>Streptomyces tenebrisbrunneis sp.nov., an endogenous actinomycete isolated from of Lycium ruthenicum.</title>
        <authorList>
            <person name="Ma L."/>
        </authorList>
    </citation>
    <scope>NUCLEOTIDE SEQUENCE [LARGE SCALE GENOMIC DNA]</scope>
    <source>
        <strain evidence="2 3">TRM 66187</strain>
    </source>
</reference>
<evidence type="ECO:0008006" key="4">
    <source>
        <dbReference type="Google" id="ProtNLM"/>
    </source>
</evidence>
<keyword evidence="3" id="KW-1185">Reference proteome</keyword>
<sequence length="265" mass="28481">MEAAIAVVALLFVLFVAAGVYAAAKAVGAAKRGVDRTVAQARRTVEDTTLRARQLAQPGAAGELAELRIKLRTSMRATQDTLHAAAPDDSSLGETLGLFERLSTHGRELDDELKRLEREPDKSRVAAALPDLRERTERVVHSADSLRWAAQDRARRFADDDLAALSSDIQLEAGALRHWDSTPGTTDAAGSGSTGGAQRSPDPGQARQAEARTAPAGEPAGTPDRTPDRERQPEEPPALTARDPRQRTGFPWEKAGKTRRPESTA</sequence>
<feature type="compositionally biased region" description="Low complexity" evidence="1">
    <location>
        <begin position="181"/>
        <end position="191"/>
    </location>
</feature>
<gene>
    <name evidence="2" type="ORF">GCU69_21820</name>
</gene>
<comment type="caution">
    <text evidence="2">The sequence shown here is derived from an EMBL/GenBank/DDBJ whole genome shotgun (WGS) entry which is preliminary data.</text>
</comment>
<evidence type="ECO:0000256" key="1">
    <source>
        <dbReference type="SAM" id="MobiDB-lite"/>
    </source>
</evidence>
<protein>
    <recommendedName>
        <fullName evidence="4">Secreted protein</fullName>
    </recommendedName>
</protein>
<feature type="compositionally biased region" description="Basic and acidic residues" evidence="1">
    <location>
        <begin position="254"/>
        <end position="265"/>
    </location>
</feature>
<dbReference type="EMBL" id="WHPN01000335">
    <property type="protein sequence ID" value="KAF4407030.1"/>
    <property type="molecule type" value="Genomic_DNA"/>
</dbReference>
<evidence type="ECO:0000313" key="3">
    <source>
        <dbReference type="Proteomes" id="UP000621266"/>
    </source>
</evidence>
<accession>A0ABQ7FFC7</accession>